<organism evidence="2 3">
    <name type="scientific">Zizania palustris</name>
    <name type="common">Northern wild rice</name>
    <dbReference type="NCBI Taxonomy" id="103762"/>
    <lineage>
        <taxon>Eukaryota</taxon>
        <taxon>Viridiplantae</taxon>
        <taxon>Streptophyta</taxon>
        <taxon>Embryophyta</taxon>
        <taxon>Tracheophyta</taxon>
        <taxon>Spermatophyta</taxon>
        <taxon>Magnoliopsida</taxon>
        <taxon>Liliopsida</taxon>
        <taxon>Poales</taxon>
        <taxon>Poaceae</taxon>
        <taxon>BOP clade</taxon>
        <taxon>Oryzoideae</taxon>
        <taxon>Oryzeae</taxon>
        <taxon>Zizaniinae</taxon>
        <taxon>Zizania</taxon>
    </lineage>
</organism>
<feature type="region of interest" description="Disordered" evidence="1">
    <location>
        <begin position="24"/>
        <end position="44"/>
    </location>
</feature>
<dbReference type="AlphaFoldDB" id="A0A8J5R7T1"/>
<reference evidence="2" key="2">
    <citation type="submission" date="2021-02" db="EMBL/GenBank/DDBJ databases">
        <authorList>
            <person name="Kimball J.A."/>
            <person name="Haas M.W."/>
            <person name="Macchietto M."/>
            <person name="Kono T."/>
            <person name="Duquette J."/>
            <person name="Shao M."/>
        </authorList>
    </citation>
    <scope>NUCLEOTIDE SEQUENCE</scope>
    <source>
        <tissue evidence="2">Fresh leaf tissue</tissue>
    </source>
</reference>
<reference evidence="2" key="1">
    <citation type="journal article" date="2021" name="bioRxiv">
        <title>Whole Genome Assembly and Annotation of Northern Wild Rice, Zizania palustris L., Supports a Whole Genome Duplication in the Zizania Genus.</title>
        <authorList>
            <person name="Haas M."/>
            <person name="Kono T."/>
            <person name="Macchietto M."/>
            <person name="Millas R."/>
            <person name="McGilp L."/>
            <person name="Shao M."/>
            <person name="Duquette J."/>
            <person name="Hirsch C.N."/>
            <person name="Kimball J."/>
        </authorList>
    </citation>
    <scope>NUCLEOTIDE SEQUENCE</scope>
    <source>
        <tissue evidence="2">Fresh leaf tissue</tissue>
    </source>
</reference>
<sequence>MPGVTRRPAAERCGVSGGAGVGRARRPGLAGSGVGGSRAGCSGARDRRRCLQLGRRRGAGSGAMPAKLGGGAAASEHLATHARLVKSASPDVLNATTVMRAYLCACLPLQSLLLLCGRPASSSSAPHRAR</sequence>
<accession>A0A8J5R7T1</accession>
<evidence type="ECO:0000313" key="3">
    <source>
        <dbReference type="Proteomes" id="UP000729402"/>
    </source>
</evidence>
<evidence type="ECO:0000313" key="2">
    <source>
        <dbReference type="EMBL" id="KAG8053360.1"/>
    </source>
</evidence>
<evidence type="ECO:0000256" key="1">
    <source>
        <dbReference type="SAM" id="MobiDB-lite"/>
    </source>
</evidence>
<keyword evidence="3" id="KW-1185">Reference proteome</keyword>
<gene>
    <name evidence="2" type="ORF">GUJ93_ZPchr0001g30792</name>
</gene>
<dbReference type="Proteomes" id="UP000729402">
    <property type="component" value="Unassembled WGS sequence"/>
</dbReference>
<proteinExistence type="predicted"/>
<protein>
    <submittedName>
        <fullName evidence="2">Uncharacterized protein</fullName>
    </submittedName>
</protein>
<name>A0A8J5R7T1_ZIZPA</name>
<dbReference type="EMBL" id="JAAALK010000288">
    <property type="protein sequence ID" value="KAG8053360.1"/>
    <property type="molecule type" value="Genomic_DNA"/>
</dbReference>
<comment type="caution">
    <text evidence="2">The sequence shown here is derived from an EMBL/GenBank/DDBJ whole genome shotgun (WGS) entry which is preliminary data.</text>
</comment>